<proteinExistence type="predicted"/>
<feature type="region of interest" description="Disordered" evidence="1">
    <location>
        <begin position="1"/>
        <end position="81"/>
    </location>
</feature>
<dbReference type="Proteomes" id="UP000320011">
    <property type="component" value="Unassembled WGS sequence"/>
</dbReference>
<feature type="compositionally biased region" description="Polar residues" evidence="1">
    <location>
        <begin position="25"/>
        <end position="35"/>
    </location>
</feature>
<feature type="compositionally biased region" description="Basic and acidic residues" evidence="1">
    <location>
        <begin position="43"/>
        <end position="53"/>
    </location>
</feature>
<keyword evidence="3" id="KW-1185">Reference proteome</keyword>
<reference evidence="2 3" key="1">
    <citation type="submission" date="2019-07" db="EMBL/GenBank/DDBJ databases">
        <authorList>
            <person name="Duangmal K."/>
            <person name="Teo W.F.A."/>
        </authorList>
    </citation>
    <scope>NUCLEOTIDE SEQUENCE [LARGE SCALE GENOMIC DNA]</scope>
    <source>
        <strain evidence="2 3">TBRC 6029</strain>
    </source>
</reference>
<evidence type="ECO:0000313" key="2">
    <source>
        <dbReference type="EMBL" id="TVT53934.1"/>
    </source>
</evidence>
<evidence type="ECO:0000256" key="1">
    <source>
        <dbReference type="SAM" id="MobiDB-lite"/>
    </source>
</evidence>
<feature type="compositionally biased region" description="Pro residues" evidence="1">
    <location>
        <begin position="127"/>
        <end position="143"/>
    </location>
</feature>
<gene>
    <name evidence="2" type="ORF">FNH05_10940</name>
</gene>
<sequence length="196" mass="21360">MTQATLDQTACKPGWTKTIRPPASYTDQLKRQQITDYGYSDTNPRDYEEDHLIPLELGGNPTDPKNLWPEYDNGKTPNDKDAVESALNRAVCDHRITLATAQQAIATDWTTAETALGLNQPTTTQAAPPPAPASTQPEPPAPAPAQQEPPSNTDPLAGKYRAGEFCSKTNLGVTTTATNGASITCRRDGKYNRWEY</sequence>
<dbReference type="AlphaFoldDB" id="A0A558CYT6"/>
<name>A0A558CYT6_9PSEU</name>
<comment type="caution">
    <text evidence="2">The sequence shown here is derived from an EMBL/GenBank/DDBJ whole genome shotgun (WGS) entry which is preliminary data.</text>
</comment>
<protein>
    <submittedName>
        <fullName evidence="2">Uncharacterized protein</fullName>
    </submittedName>
</protein>
<dbReference type="RefSeq" id="WP_144587238.1">
    <property type="nucleotide sequence ID" value="NZ_VJWX01000078.1"/>
</dbReference>
<feature type="region of interest" description="Disordered" evidence="1">
    <location>
        <begin position="120"/>
        <end position="161"/>
    </location>
</feature>
<organism evidence="2 3">
    <name type="scientific">Amycolatopsis rhizosphaerae</name>
    <dbReference type="NCBI Taxonomy" id="2053003"/>
    <lineage>
        <taxon>Bacteria</taxon>
        <taxon>Bacillati</taxon>
        <taxon>Actinomycetota</taxon>
        <taxon>Actinomycetes</taxon>
        <taxon>Pseudonocardiales</taxon>
        <taxon>Pseudonocardiaceae</taxon>
        <taxon>Amycolatopsis</taxon>
    </lineage>
</organism>
<accession>A0A558CYT6</accession>
<evidence type="ECO:0000313" key="3">
    <source>
        <dbReference type="Proteomes" id="UP000320011"/>
    </source>
</evidence>
<dbReference type="OrthoDB" id="163358at2"/>
<reference evidence="2 3" key="2">
    <citation type="submission" date="2019-08" db="EMBL/GenBank/DDBJ databases">
        <title>Amycolatopsis acidicola sp. nov., isolated from peat swamp forest soil.</title>
        <authorList>
            <person name="Srisuk N."/>
        </authorList>
    </citation>
    <scope>NUCLEOTIDE SEQUENCE [LARGE SCALE GENOMIC DNA]</scope>
    <source>
        <strain evidence="2 3">TBRC 6029</strain>
    </source>
</reference>
<dbReference type="EMBL" id="VJWX01000078">
    <property type="protein sequence ID" value="TVT53934.1"/>
    <property type="molecule type" value="Genomic_DNA"/>
</dbReference>